<feature type="binding site" evidence="4">
    <location>
        <position position="256"/>
    </location>
    <ligand>
        <name>S-adenosyl-L-methionine</name>
        <dbReference type="ChEBI" id="CHEBI:59789"/>
    </ligand>
</feature>
<dbReference type="InterPro" id="IPR010280">
    <property type="entry name" value="U5_MeTrfase_fam"/>
</dbReference>
<evidence type="ECO:0000313" key="9">
    <source>
        <dbReference type="Proteomes" id="UP001197492"/>
    </source>
</evidence>
<dbReference type="RefSeq" id="WP_217748146.1">
    <property type="nucleotide sequence ID" value="NZ_JAHOEB010000080.1"/>
</dbReference>
<dbReference type="FunFam" id="2.40.50.1070:FF:000003">
    <property type="entry name" value="23S rRNA (Uracil-5-)-methyltransferase RumA"/>
    <property type="match status" value="1"/>
</dbReference>
<evidence type="ECO:0000256" key="2">
    <source>
        <dbReference type="ARBA" id="ARBA00022679"/>
    </source>
</evidence>
<evidence type="ECO:0000256" key="4">
    <source>
        <dbReference type="PROSITE-ProRule" id="PRU01024"/>
    </source>
</evidence>
<dbReference type="GO" id="GO:0070475">
    <property type="term" value="P:rRNA base methylation"/>
    <property type="evidence" value="ECO:0007669"/>
    <property type="project" value="TreeGrafter"/>
</dbReference>
<dbReference type="PROSITE" id="PS01230">
    <property type="entry name" value="TRMA_1"/>
    <property type="match status" value="1"/>
</dbReference>
<dbReference type="InterPro" id="IPR030390">
    <property type="entry name" value="MeTrfase_TrmA_AS"/>
</dbReference>
<reference evidence="6 9" key="1">
    <citation type="submission" date="2021-06" db="EMBL/GenBank/DDBJ databases">
        <title>Collection of gut derived symbiotic bacterial strains cultured from healthy donors.</title>
        <authorList>
            <person name="Lin H."/>
            <person name="Littmann E."/>
            <person name="Pamer E.G."/>
        </authorList>
    </citation>
    <scope>NUCLEOTIDE SEQUENCE</scope>
    <source>
        <strain evidence="7 9">MSK.21.70</strain>
        <strain evidence="6">MSK.21.82</strain>
    </source>
</reference>
<dbReference type="EC" id="2.1.1.190" evidence="6"/>
<dbReference type="PROSITE" id="PS51687">
    <property type="entry name" value="SAM_MT_RNA_M5U"/>
    <property type="match status" value="1"/>
</dbReference>
<feature type="active site" description="Nucleophile" evidence="4">
    <location>
        <position position="331"/>
    </location>
</feature>
<feature type="active site" evidence="5">
    <location>
        <position position="331"/>
    </location>
</feature>
<keyword evidence="9" id="KW-1185">Reference proteome</keyword>
<keyword evidence="3 4" id="KW-0949">S-adenosyl-L-methionine</keyword>
<evidence type="ECO:0000256" key="5">
    <source>
        <dbReference type="PROSITE-ProRule" id="PRU10015"/>
    </source>
</evidence>
<comment type="similarity">
    <text evidence="4">Belongs to the class I-like SAM-binding methyltransferase superfamily. RNA M5U methyltransferase family.</text>
</comment>
<dbReference type="GO" id="GO:0070041">
    <property type="term" value="F:rRNA (uridine-C5-)-methyltransferase activity"/>
    <property type="evidence" value="ECO:0007669"/>
    <property type="project" value="TreeGrafter"/>
</dbReference>
<evidence type="ECO:0000313" key="8">
    <source>
        <dbReference type="Proteomes" id="UP001196408"/>
    </source>
</evidence>
<comment type="caution">
    <text evidence="6">The sequence shown here is derived from an EMBL/GenBank/DDBJ whole genome shotgun (WGS) entry which is preliminary data.</text>
</comment>
<sequence length="380" mass="43482">MKCDIAKKCGSCKFINQGYVKSLEYKNEECKKIFKDLKVNVHPVSGMEDPYYYRNKTIIAFDKAYNYGLYEENSHRIIPYKSCLIHDQETDAIISKIAVLFRKYRVSIYDPQRRRGEIRHILIRRAVKTNQTLVVIVSNEAIFKGSKNFCNQLVKAFPSIKSIVLNTNKRQTSIVLGEQEKVLFGKGFIVDELCGMTFKISPRSFYQINHDQCEALYSKALSLITVKDPKIMDTYCGIGTIGLIASKNAKQVIGVELNKDAVKDAKLNKTFNKVENIKFIQGDATEFMVEAAKQKLDVDVIIMDPPRSGSTETFIKAAVSLKPQEIVYVSCDPHTQVRDLKLFRKLGYDFKDVYPYDMFPFTQHVETIALLSRVNPSKKK</sequence>
<keyword evidence="2 4" id="KW-0808">Transferase</keyword>
<evidence type="ECO:0000256" key="1">
    <source>
        <dbReference type="ARBA" id="ARBA00022603"/>
    </source>
</evidence>
<name>A0AAW4MVD6_9FIRM</name>
<feature type="binding site" evidence="4">
    <location>
        <position position="304"/>
    </location>
    <ligand>
        <name>S-adenosyl-L-methionine</name>
        <dbReference type="ChEBI" id="CHEBI:59789"/>
    </ligand>
</feature>
<organism evidence="6 8">
    <name type="scientific">Catenibacterium mitsuokai</name>
    <dbReference type="NCBI Taxonomy" id="100886"/>
    <lineage>
        <taxon>Bacteria</taxon>
        <taxon>Bacillati</taxon>
        <taxon>Bacillota</taxon>
        <taxon>Erysipelotrichia</taxon>
        <taxon>Erysipelotrichales</taxon>
        <taxon>Coprobacillaceae</taxon>
        <taxon>Catenibacterium</taxon>
    </lineage>
</organism>
<evidence type="ECO:0000313" key="7">
    <source>
        <dbReference type="EMBL" id="MBV3393499.1"/>
    </source>
</evidence>
<dbReference type="PANTHER" id="PTHR11061:SF30">
    <property type="entry name" value="TRNA (URACIL(54)-C(5))-METHYLTRANSFERASE"/>
    <property type="match status" value="1"/>
</dbReference>
<dbReference type="Pfam" id="PF05958">
    <property type="entry name" value="tRNA_U5-meth_tr"/>
    <property type="match status" value="1"/>
</dbReference>
<keyword evidence="1 4" id="KW-0489">Methyltransferase</keyword>
<dbReference type="Proteomes" id="UP001196408">
    <property type="component" value="Unassembled WGS sequence"/>
</dbReference>
<proteinExistence type="inferred from homology"/>
<dbReference type="AlphaFoldDB" id="A0AAW4MVD6"/>
<evidence type="ECO:0000256" key="3">
    <source>
        <dbReference type="ARBA" id="ARBA00022691"/>
    </source>
</evidence>
<dbReference type="CDD" id="cd02440">
    <property type="entry name" value="AdoMet_MTases"/>
    <property type="match status" value="1"/>
</dbReference>
<feature type="binding site" evidence="4">
    <location>
        <position position="207"/>
    </location>
    <ligand>
        <name>S-adenosyl-L-methionine</name>
        <dbReference type="ChEBI" id="CHEBI:59789"/>
    </ligand>
</feature>
<gene>
    <name evidence="6" type="primary">rlmD</name>
    <name evidence="6" type="ORF">KSV97_09625</name>
    <name evidence="7" type="ORF">KSW06_09615</name>
</gene>
<dbReference type="Proteomes" id="UP001197492">
    <property type="component" value="Unassembled WGS sequence"/>
</dbReference>
<dbReference type="EMBL" id="JAHOEF010000079">
    <property type="protein sequence ID" value="MBV3383464.1"/>
    <property type="molecule type" value="Genomic_DNA"/>
</dbReference>
<protein>
    <submittedName>
        <fullName evidence="6">23S rRNA (Uracil(1939)-C(5))-methyltransferase RlmD</fullName>
        <ecNumber evidence="6">2.1.1.190</ecNumber>
    </submittedName>
</protein>
<accession>A0AAW4MVD6</accession>
<dbReference type="PANTHER" id="PTHR11061">
    <property type="entry name" value="RNA M5U METHYLTRANSFERASE"/>
    <property type="match status" value="1"/>
</dbReference>
<dbReference type="EMBL" id="JAHOEL010000079">
    <property type="protein sequence ID" value="MBV3393499.1"/>
    <property type="molecule type" value="Genomic_DNA"/>
</dbReference>
<dbReference type="NCBIfam" id="TIGR00479">
    <property type="entry name" value="rumA"/>
    <property type="match status" value="1"/>
</dbReference>
<dbReference type="FunFam" id="3.40.50.150:FF:000009">
    <property type="entry name" value="23S rRNA (Uracil(1939)-C(5))-methyltransferase RlmD"/>
    <property type="match status" value="1"/>
</dbReference>
<evidence type="ECO:0000313" key="6">
    <source>
        <dbReference type="EMBL" id="MBV3383464.1"/>
    </source>
</evidence>
<feature type="binding site" evidence="4">
    <location>
        <position position="235"/>
    </location>
    <ligand>
        <name>S-adenosyl-L-methionine</name>
        <dbReference type="ChEBI" id="CHEBI:59789"/>
    </ligand>
</feature>